<keyword evidence="3" id="KW-0997">Cell inner membrane</keyword>
<evidence type="ECO:0000256" key="3">
    <source>
        <dbReference type="ARBA" id="ARBA00022519"/>
    </source>
</evidence>
<reference evidence="9 10" key="1">
    <citation type="submission" date="2018-08" db="EMBL/GenBank/DDBJ databases">
        <title>Recombination of ecologically and evolutionarily significant loci maintains genetic cohesion in the Pseudomonas syringae species complex.</title>
        <authorList>
            <person name="Dillon M."/>
            <person name="Thakur S."/>
            <person name="Almeida R.N.D."/>
            <person name="Weir B.S."/>
            <person name="Guttman D.S."/>
        </authorList>
    </citation>
    <scope>NUCLEOTIDE SEQUENCE [LARGE SCALE GENOMIC DNA]</scope>
    <source>
        <strain evidence="9 10">ICMP 3353</strain>
    </source>
</reference>
<dbReference type="AlphaFoldDB" id="A0A3M4M001"/>
<evidence type="ECO:0000313" key="10">
    <source>
        <dbReference type="Proteomes" id="UP000277236"/>
    </source>
</evidence>
<evidence type="ECO:0000256" key="7">
    <source>
        <dbReference type="ARBA" id="ARBA00023136"/>
    </source>
</evidence>
<keyword evidence="6 8" id="KW-1133">Transmembrane helix</keyword>
<dbReference type="GO" id="GO:0005886">
    <property type="term" value="C:plasma membrane"/>
    <property type="evidence" value="ECO:0007669"/>
    <property type="project" value="TreeGrafter"/>
</dbReference>
<name>A0A3M4M001_PSECI</name>
<dbReference type="Proteomes" id="UP000277236">
    <property type="component" value="Unassembled WGS sequence"/>
</dbReference>
<accession>A0A3M4M001</accession>
<evidence type="ECO:0008006" key="11">
    <source>
        <dbReference type="Google" id="ProtNLM"/>
    </source>
</evidence>
<feature type="transmembrane region" description="Helical" evidence="8">
    <location>
        <begin position="83"/>
        <end position="100"/>
    </location>
</feature>
<dbReference type="Pfam" id="PF02508">
    <property type="entry name" value="Rnf-Nqr"/>
    <property type="match status" value="1"/>
</dbReference>
<comment type="caution">
    <text evidence="9">The sequence shown here is derived from an EMBL/GenBank/DDBJ whole genome shotgun (WGS) entry which is preliminary data.</text>
</comment>
<keyword evidence="4 8" id="KW-0812">Transmembrane</keyword>
<dbReference type="RefSeq" id="WP_122315545.1">
    <property type="nucleotide sequence ID" value="NZ_RBRE01000039.1"/>
</dbReference>
<evidence type="ECO:0000313" key="9">
    <source>
        <dbReference type="EMBL" id="RMQ47059.1"/>
    </source>
</evidence>
<dbReference type="PANTHER" id="PTHR30586:SF0">
    <property type="entry name" value="ION-TRANSLOCATING OXIDOREDUCTASE COMPLEX SUBUNIT E"/>
    <property type="match status" value="1"/>
</dbReference>
<evidence type="ECO:0000256" key="1">
    <source>
        <dbReference type="ARBA" id="ARBA00004127"/>
    </source>
</evidence>
<keyword evidence="3" id="KW-1003">Cell membrane</keyword>
<keyword evidence="7 8" id="KW-0472">Membrane</keyword>
<evidence type="ECO:0000256" key="8">
    <source>
        <dbReference type="SAM" id="Phobius"/>
    </source>
</evidence>
<dbReference type="GO" id="GO:0012505">
    <property type="term" value="C:endomembrane system"/>
    <property type="evidence" value="ECO:0007669"/>
    <property type="project" value="UniProtKB-SubCell"/>
</dbReference>
<feature type="transmembrane region" description="Helical" evidence="8">
    <location>
        <begin position="156"/>
        <end position="178"/>
    </location>
</feature>
<sequence>MSLRTSAIMIGSLSLVPLLGVTDTLIKALAFLLIFAMVATLHRALLQALSALLDAAQRWLASALIAATLVTGTETALQLLAPALHQALGVYLPLIAIHCMQIRVANISAKLLGGYAALILMLGFLRELLGNATILANAHWLFGNQAIQWQINLPNPALHMAILAPGGFILLGLLLAGYNALSRPTPSKEIPSS</sequence>
<dbReference type="InterPro" id="IPR003667">
    <property type="entry name" value="NqrDE/RnfAE"/>
</dbReference>
<evidence type="ECO:0000256" key="4">
    <source>
        <dbReference type="ARBA" id="ARBA00022692"/>
    </source>
</evidence>
<evidence type="ECO:0000256" key="6">
    <source>
        <dbReference type="ARBA" id="ARBA00022989"/>
    </source>
</evidence>
<feature type="transmembrane region" description="Helical" evidence="8">
    <location>
        <begin position="59"/>
        <end position="77"/>
    </location>
</feature>
<proteinExistence type="predicted"/>
<dbReference type="PIRSF" id="PIRSF006102">
    <property type="entry name" value="NQR_DE"/>
    <property type="match status" value="1"/>
</dbReference>
<organism evidence="9 10">
    <name type="scientific">Pseudomonas cichorii</name>
    <dbReference type="NCBI Taxonomy" id="36746"/>
    <lineage>
        <taxon>Bacteria</taxon>
        <taxon>Pseudomonadati</taxon>
        <taxon>Pseudomonadota</taxon>
        <taxon>Gammaproteobacteria</taxon>
        <taxon>Pseudomonadales</taxon>
        <taxon>Pseudomonadaceae</taxon>
        <taxon>Pseudomonas</taxon>
    </lineage>
</organism>
<protein>
    <recommendedName>
        <fullName evidence="11">Electron transport complex protein RnfE</fullName>
    </recommendedName>
</protein>
<dbReference type="OrthoDB" id="9782945at2"/>
<dbReference type="PANTHER" id="PTHR30586">
    <property type="entry name" value="ELECTRON TRANSPORT COMPLEX PROTEIN RNFE"/>
    <property type="match status" value="1"/>
</dbReference>
<dbReference type="EMBL" id="RBRE01000039">
    <property type="protein sequence ID" value="RMQ47059.1"/>
    <property type="molecule type" value="Genomic_DNA"/>
</dbReference>
<evidence type="ECO:0000256" key="2">
    <source>
        <dbReference type="ARBA" id="ARBA00022448"/>
    </source>
</evidence>
<feature type="transmembrane region" description="Helical" evidence="8">
    <location>
        <begin position="112"/>
        <end position="136"/>
    </location>
</feature>
<keyword evidence="5" id="KW-1278">Translocase</keyword>
<keyword evidence="2" id="KW-0813">Transport</keyword>
<evidence type="ECO:0000256" key="5">
    <source>
        <dbReference type="ARBA" id="ARBA00022967"/>
    </source>
</evidence>
<gene>
    <name evidence="9" type="ORF">ALQ04_00002</name>
</gene>
<comment type="subcellular location">
    <subcellularLocation>
        <location evidence="1">Endomembrane system</location>
        <topology evidence="1">Multi-pass membrane protein</topology>
    </subcellularLocation>
</comment>
<feature type="transmembrane region" description="Helical" evidence="8">
    <location>
        <begin position="30"/>
        <end position="52"/>
    </location>
</feature>